<dbReference type="InterPro" id="IPR013324">
    <property type="entry name" value="RNA_pol_sigma_r3/r4-like"/>
</dbReference>
<evidence type="ECO:0000256" key="4">
    <source>
        <dbReference type="ARBA" id="ARBA00023163"/>
    </source>
</evidence>
<name>A0ABX6TM06_9SPHI</name>
<keyword evidence="7" id="KW-1185">Reference proteome</keyword>
<dbReference type="PANTHER" id="PTHR43133">
    <property type="entry name" value="RNA POLYMERASE ECF-TYPE SIGMA FACTO"/>
    <property type="match status" value="1"/>
</dbReference>
<organism evidence="6 7">
    <name type="scientific">Pedobacter riviphilus</name>
    <dbReference type="NCBI Taxonomy" id="2766984"/>
    <lineage>
        <taxon>Bacteria</taxon>
        <taxon>Pseudomonadati</taxon>
        <taxon>Bacteroidota</taxon>
        <taxon>Sphingobacteriia</taxon>
        <taxon>Sphingobacteriales</taxon>
        <taxon>Sphingobacteriaceae</taxon>
        <taxon>Pedobacter</taxon>
    </lineage>
</organism>
<feature type="domain" description="RNA polymerase sigma factor 70 region 4 type 2" evidence="5">
    <location>
        <begin position="118"/>
        <end position="161"/>
    </location>
</feature>
<dbReference type="RefSeq" id="WP_190328233.1">
    <property type="nucleotide sequence ID" value="NZ_CP061171.1"/>
</dbReference>
<evidence type="ECO:0000313" key="6">
    <source>
        <dbReference type="EMBL" id="QNR85930.1"/>
    </source>
</evidence>
<evidence type="ECO:0000313" key="7">
    <source>
        <dbReference type="Proteomes" id="UP000516439"/>
    </source>
</evidence>
<reference evidence="6 7" key="1">
    <citation type="submission" date="2020-09" db="EMBL/GenBank/DDBJ databases">
        <title>Pedobacter sp. SW-16 isolated from soil near Yeocheon.</title>
        <authorList>
            <person name="Im H.S."/>
            <person name="Joung Y."/>
            <person name="Lee S.-S."/>
        </authorList>
    </citation>
    <scope>NUCLEOTIDE SEQUENCE [LARGE SCALE GENOMIC DNA]</scope>
    <source>
        <strain evidence="6 7">SW-16</strain>
    </source>
</reference>
<keyword evidence="2" id="KW-0805">Transcription regulation</keyword>
<gene>
    <name evidence="6" type="ORF">H9N25_05665</name>
</gene>
<dbReference type="EMBL" id="CP061171">
    <property type="protein sequence ID" value="QNR85930.1"/>
    <property type="molecule type" value="Genomic_DNA"/>
</dbReference>
<sequence length="184" mass="21572">MEKINALKTGSDVAFKAVFESSWEKVYRYLVNKTRDADQAKDLTQLVFIKLWTYRISLSDEIPLDTQIFRKTKQVLIDWLRAEMRKREYIFSNSPEATDSSWDQINHQTDITNHLYWAIDKLPPKRKEIFELRHIQGYSYKEIAEKLGISTKTIDSQLVKANIQLRKILQLSIWAAITGSGFLN</sequence>
<dbReference type="CDD" id="cd06171">
    <property type="entry name" value="Sigma70_r4"/>
    <property type="match status" value="1"/>
</dbReference>
<dbReference type="Gene3D" id="1.10.10.10">
    <property type="entry name" value="Winged helix-like DNA-binding domain superfamily/Winged helix DNA-binding domain"/>
    <property type="match status" value="1"/>
</dbReference>
<dbReference type="Gene3D" id="1.10.1740.10">
    <property type="match status" value="1"/>
</dbReference>
<dbReference type="Proteomes" id="UP000516439">
    <property type="component" value="Chromosome"/>
</dbReference>
<dbReference type="PANTHER" id="PTHR43133:SF46">
    <property type="entry name" value="RNA POLYMERASE SIGMA-70 FACTOR ECF SUBFAMILY"/>
    <property type="match status" value="1"/>
</dbReference>
<evidence type="ECO:0000256" key="1">
    <source>
        <dbReference type="ARBA" id="ARBA00010641"/>
    </source>
</evidence>
<dbReference type="SUPFAM" id="SSF88659">
    <property type="entry name" value="Sigma3 and sigma4 domains of RNA polymerase sigma factors"/>
    <property type="match status" value="1"/>
</dbReference>
<evidence type="ECO:0000256" key="3">
    <source>
        <dbReference type="ARBA" id="ARBA00023082"/>
    </source>
</evidence>
<accession>A0ABX6TM06</accession>
<dbReference type="InterPro" id="IPR013249">
    <property type="entry name" value="RNA_pol_sigma70_r4_t2"/>
</dbReference>
<protein>
    <submittedName>
        <fullName evidence="6">Sigma-70 family RNA polymerase sigma factor</fullName>
    </submittedName>
</protein>
<dbReference type="InterPro" id="IPR039425">
    <property type="entry name" value="RNA_pol_sigma-70-like"/>
</dbReference>
<dbReference type="InterPro" id="IPR013325">
    <property type="entry name" value="RNA_pol_sigma_r2"/>
</dbReference>
<comment type="similarity">
    <text evidence="1">Belongs to the sigma-70 factor family. ECF subfamily.</text>
</comment>
<dbReference type="InterPro" id="IPR014284">
    <property type="entry name" value="RNA_pol_sigma-70_dom"/>
</dbReference>
<proteinExistence type="inferred from homology"/>
<keyword evidence="4" id="KW-0804">Transcription</keyword>
<evidence type="ECO:0000256" key="2">
    <source>
        <dbReference type="ARBA" id="ARBA00023015"/>
    </source>
</evidence>
<dbReference type="SUPFAM" id="SSF88946">
    <property type="entry name" value="Sigma2 domain of RNA polymerase sigma factors"/>
    <property type="match status" value="1"/>
</dbReference>
<dbReference type="InterPro" id="IPR036388">
    <property type="entry name" value="WH-like_DNA-bd_sf"/>
</dbReference>
<dbReference type="NCBIfam" id="TIGR02937">
    <property type="entry name" value="sigma70-ECF"/>
    <property type="match status" value="1"/>
</dbReference>
<keyword evidence="3" id="KW-0731">Sigma factor</keyword>
<dbReference type="Pfam" id="PF08281">
    <property type="entry name" value="Sigma70_r4_2"/>
    <property type="match status" value="1"/>
</dbReference>
<evidence type="ECO:0000259" key="5">
    <source>
        <dbReference type="Pfam" id="PF08281"/>
    </source>
</evidence>